<dbReference type="Proteomes" id="UP000321062">
    <property type="component" value="Chromosome"/>
</dbReference>
<dbReference type="OrthoDB" id="5525824at2"/>
<dbReference type="GO" id="GO:0009279">
    <property type="term" value="C:cell outer membrane"/>
    <property type="evidence" value="ECO:0007669"/>
    <property type="project" value="UniProtKB-SubCell"/>
</dbReference>
<comment type="subcellular location">
    <subcellularLocation>
        <location evidence="1">Cell outer membrane</location>
    </subcellularLocation>
</comment>
<dbReference type="Gene3D" id="3.40.1520.20">
    <property type="match status" value="2"/>
</dbReference>
<accession>A0A5B9DP91</accession>
<keyword evidence="2" id="KW-0472">Membrane</keyword>
<dbReference type="CDD" id="cd07185">
    <property type="entry name" value="OmpA_C-like"/>
    <property type="match status" value="1"/>
</dbReference>
<evidence type="ECO:0000256" key="2">
    <source>
        <dbReference type="ARBA" id="ARBA00023136"/>
    </source>
</evidence>
<organism evidence="6 7">
    <name type="scientific">Paradevosia tibetensis</name>
    <dbReference type="NCBI Taxonomy" id="1447062"/>
    <lineage>
        <taxon>Bacteria</taxon>
        <taxon>Pseudomonadati</taxon>
        <taxon>Pseudomonadota</taxon>
        <taxon>Alphaproteobacteria</taxon>
        <taxon>Hyphomicrobiales</taxon>
        <taxon>Devosiaceae</taxon>
        <taxon>Paradevosia</taxon>
    </lineage>
</organism>
<evidence type="ECO:0000256" key="4">
    <source>
        <dbReference type="SAM" id="MobiDB-lite"/>
    </source>
</evidence>
<dbReference type="PANTHER" id="PTHR30329">
    <property type="entry name" value="STATOR ELEMENT OF FLAGELLAR MOTOR COMPLEX"/>
    <property type="match status" value="1"/>
</dbReference>
<dbReference type="PANTHER" id="PTHR30329:SF21">
    <property type="entry name" value="LIPOPROTEIN YIAD-RELATED"/>
    <property type="match status" value="1"/>
</dbReference>
<feature type="signal peptide" evidence="5">
    <location>
        <begin position="1"/>
        <end position="23"/>
    </location>
</feature>
<evidence type="ECO:0000256" key="5">
    <source>
        <dbReference type="SAM" id="SignalP"/>
    </source>
</evidence>
<dbReference type="PROSITE" id="PS51123">
    <property type="entry name" value="OMPA_2"/>
    <property type="match status" value="1"/>
</dbReference>
<keyword evidence="3" id="KW-0998">Cell outer membrane</keyword>
<evidence type="ECO:0000313" key="7">
    <source>
        <dbReference type="Proteomes" id="UP000321062"/>
    </source>
</evidence>
<feature type="region of interest" description="Disordered" evidence="4">
    <location>
        <begin position="166"/>
        <end position="286"/>
    </location>
</feature>
<proteinExistence type="predicted"/>
<dbReference type="InterPro" id="IPR036737">
    <property type="entry name" value="OmpA-like_sf"/>
</dbReference>
<dbReference type="Pfam" id="PF00691">
    <property type="entry name" value="OmpA"/>
    <property type="match status" value="1"/>
</dbReference>
<keyword evidence="7" id="KW-1185">Reference proteome</keyword>
<feature type="compositionally biased region" description="Low complexity" evidence="4">
    <location>
        <begin position="180"/>
        <end position="207"/>
    </location>
</feature>
<dbReference type="KEGG" id="yti:FNA67_09195"/>
<evidence type="ECO:0000313" key="6">
    <source>
        <dbReference type="EMBL" id="QEE20338.1"/>
    </source>
</evidence>
<feature type="compositionally biased region" description="Low complexity" evidence="4">
    <location>
        <begin position="215"/>
        <end position="241"/>
    </location>
</feature>
<dbReference type="InterPro" id="IPR006665">
    <property type="entry name" value="OmpA-like"/>
</dbReference>
<dbReference type="PRINTS" id="PR01021">
    <property type="entry name" value="OMPADOMAIN"/>
</dbReference>
<sequence>MRRTGSRVLMALLLASTAGTVLGDQAWAQDVTVPSTSAGSIVTLPAAKVADFWLTGEVKSGGQGPEFHGFVPDDATLKRLAGLAGANATSLTVAEGSPAAFSDGLDFAIEALGHLSQGRIALRSNVLTIKGTARSKADQAALDVLTKAGAPAGVVLALTEIAPAADEGQDATSSETDESAPATAGAAAAATTETTTAEPAAAAAVPDGDTDAEAAEAPPASTEAAPAAADAAAAAEPTSETAESEMDTAAPETATETPPASETAAPVEPAETTAPVEQAQQSTPAVDPAYAFSATRQAGGPVSLEGAVPADAAARYFGVVAGGASTSGLTVAQGAPDSFIMSAVAGLRGLTKLENGSLSFKDGKWTLTGKAASEEALASAKAELSAAPEAGWTVDLVGPSATEICRTKVAEFSQTHTILFQSGSARMTDESRSAIKDLASILGTCPDTTVHVEGHTDSDGDERANLALSVARAEAVTAALVEEGVSDTRLYAIGYGETMPIASNDTPQGKQQNRRIVFSVLDEHK</sequence>
<evidence type="ECO:0000256" key="3">
    <source>
        <dbReference type="ARBA" id="ARBA00023237"/>
    </source>
</evidence>
<feature type="chain" id="PRO_5043803428" evidence="5">
    <location>
        <begin position="24"/>
        <end position="525"/>
    </location>
</feature>
<reference evidence="6 7" key="1">
    <citation type="journal article" date="2015" name="Int. J. Syst. Evol. Microbiol.">
        <title>Youhaiella tibetensis gen. nov., sp. nov., isolated from subsurface sediment.</title>
        <authorList>
            <person name="Wang Y.X."/>
            <person name="Huang F.Q."/>
            <person name="Nogi Y."/>
            <person name="Pang S.J."/>
            <person name="Wang P.K."/>
            <person name="Lv J."/>
        </authorList>
    </citation>
    <scope>NUCLEOTIDE SEQUENCE [LARGE SCALE GENOMIC DNA]</scope>
    <source>
        <strain evidence="7">fig4</strain>
    </source>
</reference>
<protein>
    <submittedName>
        <fullName evidence="6">OmpA family protein</fullName>
    </submittedName>
</protein>
<evidence type="ECO:0000256" key="1">
    <source>
        <dbReference type="ARBA" id="ARBA00004442"/>
    </source>
</evidence>
<dbReference type="AlphaFoldDB" id="A0A5B9DP91"/>
<dbReference type="SUPFAM" id="SSF103088">
    <property type="entry name" value="OmpA-like"/>
    <property type="match status" value="1"/>
</dbReference>
<name>A0A5B9DP91_9HYPH</name>
<dbReference type="Gene3D" id="3.30.1330.60">
    <property type="entry name" value="OmpA-like domain"/>
    <property type="match status" value="1"/>
</dbReference>
<feature type="compositionally biased region" description="Low complexity" evidence="4">
    <location>
        <begin position="248"/>
        <end position="277"/>
    </location>
</feature>
<gene>
    <name evidence="6" type="ORF">FNA67_09195</name>
</gene>
<dbReference type="InterPro" id="IPR006664">
    <property type="entry name" value="OMP_bac"/>
</dbReference>
<dbReference type="EMBL" id="CP041690">
    <property type="protein sequence ID" value="QEE20338.1"/>
    <property type="molecule type" value="Genomic_DNA"/>
</dbReference>
<keyword evidence="5" id="KW-0732">Signal</keyword>
<dbReference type="InterPro" id="IPR050330">
    <property type="entry name" value="Bact_OuterMem_StrucFunc"/>
</dbReference>